<dbReference type="InterPro" id="IPR022235">
    <property type="entry name" value="DUF3760"/>
</dbReference>
<comment type="caution">
    <text evidence="1">The sequence shown here is derived from an EMBL/GenBank/DDBJ whole genome shotgun (WGS) entry which is preliminary data.</text>
</comment>
<dbReference type="Proteomes" id="UP001388673">
    <property type="component" value="Unassembled WGS sequence"/>
</dbReference>
<dbReference type="EMBL" id="JBCAWK010000010">
    <property type="protein sequence ID" value="KAK8847665.1"/>
    <property type="molecule type" value="Genomic_DNA"/>
</dbReference>
<dbReference type="KEGG" id="kne:92182782"/>
<proteinExistence type="predicted"/>
<reference evidence="1 2" key="1">
    <citation type="journal article" date="2024" name="bioRxiv">
        <title>Comparative genomics of Cryptococcus and Kwoniella reveals pathogenesis evolution and contrasting karyotype dynamics via intercentromeric recombination or chromosome fusion.</title>
        <authorList>
            <person name="Coelho M.A."/>
            <person name="David-Palma M."/>
            <person name="Shea T."/>
            <person name="Bowers K."/>
            <person name="McGinley-Smith S."/>
            <person name="Mohammad A.W."/>
            <person name="Gnirke A."/>
            <person name="Yurkov A.M."/>
            <person name="Nowrousian M."/>
            <person name="Sun S."/>
            <person name="Cuomo C.A."/>
            <person name="Heitman J."/>
        </authorList>
    </citation>
    <scope>NUCLEOTIDE SEQUENCE [LARGE SCALE GENOMIC DNA]</scope>
    <source>
        <strain evidence="1 2">CBS 13917</strain>
    </source>
</reference>
<dbReference type="GeneID" id="92182782"/>
<keyword evidence="2" id="KW-1185">Reference proteome</keyword>
<accession>A0AAW0YHR2</accession>
<evidence type="ECO:0000313" key="1">
    <source>
        <dbReference type="EMBL" id="KAK8847665.1"/>
    </source>
</evidence>
<sequence>MDITTLDPLPVEIQSLILDHLKDLVPLKLCTVSKSLHRDVSPLIYSSLKITEENASRVFYGFKDIASSHFKVIRPRYRSRKGGALHHVKEMRFGDMKGLLAFVKACTDVGAPCVGAYSWYDPLDG</sequence>
<evidence type="ECO:0008006" key="3">
    <source>
        <dbReference type="Google" id="ProtNLM"/>
    </source>
</evidence>
<protein>
    <recommendedName>
        <fullName evidence="3">F-box domain-containing protein</fullName>
    </recommendedName>
</protein>
<evidence type="ECO:0000313" key="2">
    <source>
        <dbReference type="Proteomes" id="UP001388673"/>
    </source>
</evidence>
<dbReference type="RefSeq" id="XP_066801183.1">
    <property type="nucleotide sequence ID" value="XM_066948615.1"/>
</dbReference>
<dbReference type="AlphaFoldDB" id="A0AAW0YHR2"/>
<organism evidence="1 2">
    <name type="scientific">Kwoniella newhampshirensis</name>
    <dbReference type="NCBI Taxonomy" id="1651941"/>
    <lineage>
        <taxon>Eukaryota</taxon>
        <taxon>Fungi</taxon>
        <taxon>Dikarya</taxon>
        <taxon>Basidiomycota</taxon>
        <taxon>Agaricomycotina</taxon>
        <taxon>Tremellomycetes</taxon>
        <taxon>Tremellales</taxon>
        <taxon>Cryptococcaceae</taxon>
        <taxon>Kwoniella</taxon>
    </lineage>
</organism>
<dbReference type="Pfam" id="PF12586">
    <property type="entry name" value="DUF3760"/>
    <property type="match status" value="1"/>
</dbReference>
<gene>
    <name evidence="1" type="ORF">IAR55_005524</name>
</gene>
<name>A0AAW0YHR2_9TREE</name>